<dbReference type="OrthoDB" id="1413766at2"/>
<gene>
    <name evidence="1" type="ORF">GRFL_3162</name>
</gene>
<dbReference type="RefSeq" id="WP_083645476.1">
    <property type="nucleotide sequence ID" value="NZ_AMRU01000016.1"/>
</dbReference>
<dbReference type="Pfam" id="PF13715">
    <property type="entry name" value="CarbopepD_reg_2"/>
    <property type="match status" value="1"/>
</dbReference>
<dbReference type="EMBL" id="CP016359">
    <property type="protein sequence ID" value="APU69886.1"/>
    <property type="molecule type" value="Genomic_DNA"/>
</dbReference>
<evidence type="ECO:0000313" key="2">
    <source>
        <dbReference type="Proteomes" id="UP000186230"/>
    </source>
</evidence>
<dbReference type="Proteomes" id="UP000186230">
    <property type="component" value="Chromosome"/>
</dbReference>
<keyword evidence="2" id="KW-1185">Reference proteome</keyword>
<dbReference type="AlphaFoldDB" id="A0A1L7I8H0"/>
<dbReference type="STRING" id="1229726.GRFL_3162"/>
<sequence>MKNTGIFPYSRNSSILALIAMLLFSAYSFAFQPKAEDYVEYRGEVVNSSNGRGIASAFLALNNSNISTITNEDGKFSLKVPEDLVEATVTISVLGFQSKTLPLTYFKPQDTRIELEETVEELSEISLYQATDAKLLVKEMLTKKDENYFNDESLMTSFYRETIKKGWSDVSLSEAVLKIYKTPYNSAKKDLVSIYKARKSTDYDKLDTVAMKLKGGPFNTLYLDMMKYTEYVLRPGMLESYEFSFDDPTKINDRYTYVVDFREIDHSDPWYFGKLFIDAETSTLVKADYSLNVDDRSKAQEMFVKKKPNGSKVYPVELNYEVDYAQNNGKWRYAYGKAEMEYVVNWKRKIFNSRYKINSEMVVTDLENYAGEDFRQTESLIRPNIVMVDDVSGFYDTNFWGSNNIIEPDKSIQNAIDKIKRNFEDER</sequence>
<dbReference type="InterPro" id="IPR008969">
    <property type="entry name" value="CarboxyPept-like_regulatory"/>
</dbReference>
<dbReference type="SUPFAM" id="SSF49464">
    <property type="entry name" value="Carboxypeptidase regulatory domain-like"/>
    <property type="match status" value="1"/>
</dbReference>
<proteinExistence type="predicted"/>
<protein>
    <submittedName>
        <fullName evidence="1">Putative outer membrane protein, involved in nutrient binding</fullName>
    </submittedName>
</protein>
<reference evidence="1 2" key="1">
    <citation type="submission" date="2016-07" db="EMBL/GenBank/DDBJ databases">
        <title>Multi-omics approach to identify versatile polysaccharide utilization systems of a marine flavobacterium Gramella flava.</title>
        <authorList>
            <person name="Tang K."/>
        </authorList>
    </citation>
    <scope>NUCLEOTIDE SEQUENCE [LARGE SCALE GENOMIC DNA]</scope>
    <source>
        <strain evidence="1 2">JLT2011</strain>
    </source>
</reference>
<organism evidence="1 2">
    <name type="scientific">Christiangramia flava JLT2011</name>
    <dbReference type="NCBI Taxonomy" id="1229726"/>
    <lineage>
        <taxon>Bacteria</taxon>
        <taxon>Pseudomonadati</taxon>
        <taxon>Bacteroidota</taxon>
        <taxon>Flavobacteriia</taxon>
        <taxon>Flavobacteriales</taxon>
        <taxon>Flavobacteriaceae</taxon>
        <taxon>Christiangramia</taxon>
    </lineage>
</organism>
<accession>A0A1L7I8H0</accession>
<name>A0A1L7I8H0_9FLAO</name>
<evidence type="ECO:0000313" key="1">
    <source>
        <dbReference type="EMBL" id="APU69886.1"/>
    </source>
</evidence>
<dbReference type="Gene3D" id="2.60.40.1120">
    <property type="entry name" value="Carboxypeptidase-like, regulatory domain"/>
    <property type="match status" value="1"/>
</dbReference>
<dbReference type="KEGG" id="gfl:GRFL_3162"/>